<comment type="similarity">
    <text evidence="1">Belongs to the universal stress protein A family.</text>
</comment>
<sequence length="467" mass="50543">MNKRKILIPLDGSDFSRQIVRVVQDFFDPDDVSLILFRAAYPPAAADESAHPAGLVEVSPLAASYETYRQALDTQVAALTDEYERYRQELLAELRRDADLLRQEGYSVSVQVQFGEPAQRIIDFVGQEGVDLVAMATHGRSGLGRLVLGSVAERVVRSVPVPVLLMRPTEGTAPLLTPGEELARRLGQGGHLQLLAATDGTPLAQRAVQVAVELAQTLDAHLRVLVVGSERDGVSHNQKIMADTAGLLAPLQPRAETIPLVGFADEEVLHYLDQNPGDLLVIGPFRDRGAGPATAIGHTAQRLVQHAPTSVLMVKNPPTRFRRILACAAVDDRAVVDVAAGLAQVLGSALTVLHVVPPSAATYLAPEDDHGHSGHISLESVLSQNTHLSELVQRWLATLERHGMGRDVRLVKRSSVPEAILKMAHDEDFDLLVVGSQSSAGHFLDTVANAVVRYAERSVLVVRTRPR</sequence>
<name>A0A540VDA4_9CHLR</name>
<protein>
    <recommendedName>
        <fullName evidence="5">UspA domain-containing protein</fullName>
    </recommendedName>
</protein>
<dbReference type="Proteomes" id="UP000317371">
    <property type="component" value="Unassembled WGS sequence"/>
</dbReference>
<evidence type="ECO:0000256" key="2">
    <source>
        <dbReference type="ARBA" id="ARBA00022741"/>
    </source>
</evidence>
<dbReference type="CDD" id="cd00293">
    <property type="entry name" value="USP-like"/>
    <property type="match status" value="3"/>
</dbReference>
<feature type="domain" description="UspA" evidence="5">
    <location>
        <begin position="4"/>
        <end position="167"/>
    </location>
</feature>
<organism evidence="6 7">
    <name type="scientific">Litorilinea aerophila</name>
    <dbReference type="NCBI Taxonomy" id="1204385"/>
    <lineage>
        <taxon>Bacteria</taxon>
        <taxon>Bacillati</taxon>
        <taxon>Chloroflexota</taxon>
        <taxon>Caldilineae</taxon>
        <taxon>Caldilineales</taxon>
        <taxon>Caldilineaceae</taxon>
        <taxon>Litorilinea</taxon>
    </lineage>
</organism>
<dbReference type="InterPro" id="IPR006015">
    <property type="entry name" value="Universal_stress_UspA"/>
</dbReference>
<dbReference type="PRINTS" id="PR01438">
    <property type="entry name" value="UNVRSLSTRESS"/>
</dbReference>
<evidence type="ECO:0000256" key="3">
    <source>
        <dbReference type="ARBA" id="ARBA00022840"/>
    </source>
</evidence>
<keyword evidence="7" id="KW-1185">Reference proteome</keyword>
<proteinExistence type="inferred from homology"/>
<evidence type="ECO:0000256" key="1">
    <source>
        <dbReference type="ARBA" id="ARBA00008791"/>
    </source>
</evidence>
<dbReference type="OrthoDB" id="9808582at2"/>
<dbReference type="EMBL" id="VIGC01000020">
    <property type="protein sequence ID" value="TQE94746.1"/>
    <property type="molecule type" value="Genomic_DNA"/>
</dbReference>
<dbReference type="InterPro" id="IPR006016">
    <property type="entry name" value="UspA"/>
</dbReference>
<keyword evidence="3" id="KW-0067">ATP-binding</keyword>
<dbReference type="RefSeq" id="WP_141610971.1">
    <property type="nucleotide sequence ID" value="NZ_VIGC02000020.1"/>
</dbReference>
<dbReference type="InterPro" id="IPR014729">
    <property type="entry name" value="Rossmann-like_a/b/a_fold"/>
</dbReference>
<dbReference type="PANTHER" id="PTHR46268:SF27">
    <property type="entry name" value="UNIVERSAL STRESS PROTEIN RV2623"/>
    <property type="match status" value="1"/>
</dbReference>
<dbReference type="Gene3D" id="3.40.50.620">
    <property type="entry name" value="HUPs"/>
    <property type="match status" value="3"/>
</dbReference>
<dbReference type="SUPFAM" id="SSF52402">
    <property type="entry name" value="Adenine nucleotide alpha hydrolases-like"/>
    <property type="match status" value="3"/>
</dbReference>
<feature type="domain" description="UspA" evidence="5">
    <location>
        <begin position="194"/>
        <end position="315"/>
    </location>
</feature>
<dbReference type="AlphaFoldDB" id="A0A540VDA4"/>
<dbReference type="InParanoid" id="A0A540VDA4"/>
<feature type="coiled-coil region" evidence="4">
    <location>
        <begin position="69"/>
        <end position="96"/>
    </location>
</feature>
<evidence type="ECO:0000313" key="7">
    <source>
        <dbReference type="Proteomes" id="UP000317371"/>
    </source>
</evidence>
<gene>
    <name evidence="6" type="ORF">FKZ61_15060</name>
</gene>
<reference evidence="6 7" key="1">
    <citation type="submission" date="2019-06" db="EMBL/GenBank/DDBJ databases">
        <title>Genome sequence of Litorilinea aerophila BAA-2444.</title>
        <authorList>
            <person name="Maclea K.S."/>
            <person name="Maurais E.G."/>
            <person name="Iannazzi L.C."/>
        </authorList>
    </citation>
    <scope>NUCLEOTIDE SEQUENCE [LARGE SCALE GENOMIC DNA]</scope>
    <source>
        <strain evidence="6 7">ATCC BAA-2444</strain>
    </source>
</reference>
<keyword evidence="2" id="KW-0547">Nucleotide-binding</keyword>
<evidence type="ECO:0000259" key="5">
    <source>
        <dbReference type="Pfam" id="PF00582"/>
    </source>
</evidence>
<dbReference type="GO" id="GO:0005524">
    <property type="term" value="F:ATP binding"/>
    <property type="evidence" value="ECO:0007669"/>
    <property type="project" value="UniProtKB-KW"/>
</dbReference>
<comment type="caution">
    <text evidence="6">The sequence shown here is derived from an EMBL/GenBank/DDBJ whole genome shotgun (WGS) entry which is preliminary data.</text>
</comment>
<keyword evidence="4" id="KW-0175">Coiled coil</keyword>
<evidence type="ECO:0000313" key="6">
    <source>
        <dbReference type="EMBL" id="TQE94746.1"/>
    </source>
</evidence>
<evidence type="ECO:0000256" key="4">
    <source>
        <dbReference type="SAM" id="Coils"/>
    </source>
</evidence>
<dbReference type="PANTHER" id="PTHR46268">
    <property type="entry name" value="STRESS RESPONSE PROTEIN NHAX"/>
    <property type="match status" value="1"/>
</dbReference>
<dbReference type="Pfam" id="PF00582">
    <property type="entry name" value="Usp"/>
    <property type="match status" value="3"/>
</dbReference>
<accession>A0A540VDA4</accession>
<feature type="domain" description="UspA" evidence="5">
    <location>
        <begin position="322"/>
        <end position="463"/>
    </location>
</feature>